<dbReference type="AlphaFoldDB" id="A0A0S8FV79"/>
<gene>
    <name evidence="1" type="ORF">AMJ83_06485</name>
</gene>
<protein>
    <recommendedName>
        <fullName evidence="3">Phospholipid/glycerol acyltransferase domain-containing protein</fullName>
    </recommendedName>
</protein>
<dbReference type="Proteomes" id="UP000051373">
    <property type="component" value="Unassembled WGS sequence"/>
</dbReference>
<proteinExistence type="predicted"/>
<accession>A0A0S8FV79</accession>
<evidence type="ECO:0000313" key="1">
    <source>
        <dbReference type="EMBL" id="KPK63549.1"/>
    </source>
</evidence>
<dbReference type="STRING" id="1703779.AMJ83_06485"/>
<organism evidence="1 2">
    <name type="scientific">candidate division WOR_3 bacterium SM23_42</name>
    <dbReference type="NCBI Taxonomy" id="1703779"/>
    <lineage>
        <taxon>Bacteria</taxon>
        <taxon>Bacteria division WOR-3</taxon>
    </lineage>
</organism>
<reference evidence="1 2" key="1">
    <citation type="journal article" date="2015" name="Microbiome">
        <title>Genomic resolution of linkages in carbon, nitrogen, and sulfur cycling among widespread estuary sediment bacteria.</title>
        <authorList>
            <person name="Baker B.J."/>
            <person name="Lazar C.S."/>
            <person name="Teske A.P."/>
            <person name="Dick G.J."/>
        </authorList>
    </citation>
    <scope>NUCLEOTIDE SEQUENCE [LARGE SCALE GENOMIC DNA]</scope>
    <source>
        <strain evidence="1">SM23_42</strain>
    </source>
</reference>
<dbReference type="EMBL" id="LJUJ01000011">
    <property type="protein sequence ID" value="KPK63549.1"/>
    <property type="molecule type" value="Genomic_DNA"/>
</dbReference>
<comment type="caution">
    <text evidence="1">The sequence shown here is derived from an EMBL/GenBank/DDBJ whole genome shotgun (WGS) entry which is preliminary data.</text>
</comment>
<evidence type="ECO:0008006" key="3">
    <source>
        <dbReference type="Google" id="ProtNLM"/>
    </source>
</evidence>
<evidence type="ECO:0000313" key="2">
    <source>
        <dbReference type="Proteomes" id="UP000051373"/>
    </source>
</evidence>
<sequence>MYLLAECAFLSLMFSLYWLCRQRRRYLIRRIGKRAFDNVYHVGRNIFFMLRRYTLEISGDTSALSRGCILYSFHFGVWELMPPTLAKMGYRLGIIVNRNSETNGPIIGKLFDTLLHRWRSMIGVTVFYKENTLEIVRFLKSGGIFGILVDGDTMFQKFPKTQKLARLCRVPLIPFAAYRRAGKGVLDVGCDLPDLVRTMPNEYMWFYKSR</sequence>
<name>A0A0S8FV79_UNCW3</name>